<evidence type="ECO:0000313" key="2">
    <source>
        <dbReference type="EnsemblMetazoa" id="GPPI033621-PA"/>
    </source>
</evidence>
<feature type="region of interest" description="Disordered" evidence="1">
    <location>
        <begin position="486"/>
        <end position="511"/>
    </location>
</feature>
<evidence type="ECO:0000313" key="3">
    <source>
        <dbReference type="Proteomes" id="UP000092460"/>
    </source>
</evidence>
<reference evidence="3" key="1">
    <citation type="submission" date="2015-01" db="EMBL/GenBank/DDBJ databases">
        <authorList>
            <person name="Aksoy S."/>
            <person name="Warren W."/>
            <person name="Wilson R.K."/>
        </authorList>
    </citation>
    <scope>NUCLEOTIDE SEQUENCE [LARGE SCALE GENOMIC DNA]</scope>
    <source>
        <strain evidence="3">IAEA</strain>
    </source>
</reference>
<feature type="region of interest" description="Disordered" evidence="1">
    <location>
        <begin position="408"/>
        <end position="430"/>
    </location>
</feature>
<proteinExistence type="predicted"/>
<feature type="compositionally biased region" description="Polar residues" evidence="1">
    <location>
        <begin position="612"/>
        <end position="623"/>
    </location>
</feature>
<dbReference type="Proteomes" id="UP000092460">
    <property type="component" value="Unassembled WGS sequence"/>
</dbReference>
<evidence type="ECO:0000256" key="1">
    <source>
        <dbReference type="SAM" id="MobiDB-lite"/>
    </source>
</evidence>
<dbReference type="VEuPathDB" id="VectorBase:GPPI033621"/>
<accession>A0A1B0BL85</accession>
<sequence length="856" mass="93849">MNNSVNETINTNNTNLNGNESLIVAARTITTTSVCNSMSSLNANINVINDNDMISPVIMARYLEDELKAGEVKHCDTCQCSKDLTVLADLTRSYTVATQTPFTLNTSSSGNLNEPLTQLCLRCYSNLNSPSRTNSPYATKNLLKSSDSVISETKSSMSDLNDADKLFTPAKKDDLMVNPILGHHRLCERTLASGATTGKATQKTTYSVVLDNMKTATVGYHQRRFMDGGGTALDMLEEHTMLTKKKTIEDLNGNEELEEEAKPLLSNSRSHSNLLEDCEESLKTQIKLKDREHMKSPSASTCSAIKSHANSLLKSHITGSANSLWSRTSSGCEGAKMFETFNRNLIKTIKAENPKNRGPRLCAMRIQQNGQSNILLDNIESIEAVTPIIYRRRERLLDEELEDGKEVITSSQTGLSPHNGEGIKHSNNGINVTTKGKLKMVSDVNDTGGGAVEVISMNTKITVKESVSNTIGDEIKTEIDETKTLGVTPNGFEMSSKKSSNTNTGTQSSSLSEAIDFQESVLMRRQQLSRVAEWVQNNSQQMERQQQQQQVLSTLIQCDSSGTDQPSSFSTLDQLDSVSVEKLSLDSGYKTTPQITALANSSQDDTIKTSDESLSPKSDNNVDNGDMIVTTQLKENSQIYSTPQTYYRRTSRSGLPVAYTAATAANTVVTCSSDNPDSSSQSSQIIPEQPTCDILNYKYYPNDSDKTRAIKAELHTTTQNVDIAQMEYNVKQFLLKQNEWSMRTTRVHTTPTTATTFSNSTISSRPSNSLRHIKLFSNTNIGPGIGERVRTTTTVSTSITPTTITTTSTITSKGNNRLAIKATRTENMETDLHATTTATRIGVTGAKIPQRTETNL</sequence>
<protein>
    <submittedName>
        <fullName evidence="2">Uncharacterized protein</fullName>
    </submittedName>
</protein>
<dbReference type="EMBL" id="JXJN01016241">
    <property type="status" value="NOT_ANNOTATED_CDS"/>
    <property type="molecule type" value="Genomic_DNA"/>
</dbReference>
<dbReference type="EnsemblMetazoa" id="GPPI033621-RA">
    <property type="protein sequence ID" value="GPPI033621-PA"/>
    <property type="gene ID" value="GPPI033621"/>
</dbReference>
<reference evidence="2" key="2">
    <citation type="submission" date="2020-05" db="UniProtKB">
        <authorList>
            <consortium name="EnsemblMetazoa"/>
        </authorList>
    </citation>
    <scope>IDENTIFICATION</scope>
    <source>
        <strain evidence="2">IAEA</strain>
    </source>
</reference>
<organism evidence="2 3">
    <name type="scientific">Glossina palpalis gambiensis</name>
    <dbReference type="NCBI Taxonomy" id="67801"/>
    <lineage>
        <taxon>Eukaryota</taxon>
        <taxon>Metazoa</taxon>
        <taxon>Ecdysozoa</taxon>
        <taxon>Arthropoda</taxon>
        <taxon>Hexapoda</taxon>
        <taxon>Insecta</taxon>
        <taxon>Pterygota</taxon>
        <taxon>Neoptera</taxon>
        <taxon>Endopterygota</taxon>
        <taxon>Diptera</taxon>
        <taxon>Brachycera</taxon>
        <taxon>Muscomorpha</taxon>
        <taxon>Hippoboscoidea</taxon>
        <taxon>Glossinidae</taxon>
        <taxon>Glossina</taxon>
    </lineage>
</organism>
<feature type="region of interest" description="Disordered" evidence="1">
    <location>
        <begin position="600"/>
        <end position="623"/>
    </location>
</feature>
<feature type="compositionally biased region" description="Low complexity" evidence="1">
    <location>
        <begin position="497"/>
        <end position="511"/>
    </location>
</feature>
<dbReference type="AlphaFoldDB" id="A0A1B0BL85"/>
<name>A0A1B0BL85_9MUSC</name>
<keyword evidence="3" id="KW-1185">Reference proteome</keyword>
<dbReference type="STRING" id="67801.A0A1B0BL85"/>